<accession>A0ABQ8SHR5</accession>
<evidence type="ECO:0000313" key="2">
    <source>
        <dbReference type="EMBL" id="KAJ4433523.1"/>
    </source>
</evidence>
<feature type="compositionally biased region" description="Basic and acidic residues" evidence="1">
    <location>
        <begin position="76"/>
        <end position="92"/>
    </location>
</feature>
<feature type="region of interest" description="Disordered" evidence="1">
    <location>
        <begin position="31"/>
        <end position="92"/>
    </location>
</feature>
<dbReference type="InterPro" id="IPR036397">
    <property type="entry name" value="RNaseH_sf"/>
</dbReference>
<dbReference type="Gene3D" id="3.30.420.10">
    <property type="entry name" value="Ribonuclease H-like superfamily/Ribonuclease H"/>
    <property type="match status" value="1"/>
</dbReference>
<proteinExistence type="predicted"/>
<dbReference type="EMBL" id="JAJSOF020000027">
    <property type="protein sequence ID" value="KAJ4433523.1"/>
    <property type="molecule type" value="Genomic_DNA"/>
</dbReference>
<gene>
    <name evidence="2" type="ORF">ANN_15832</name>
</gene>
<protein>
    <submittedName>
        <fullName evidence="2">Uncharacterized protein</fullName>
    </submittedName>
</protein>
<organism evidence="2 3">
    <name type="scientific">Periplaneta americana</name>
    <name type="common">American cockroach</name>
    <name type="synonym">Blatta americana</name>
    <dbReference type="NCBI Taxonomy" id="6978"/>
    <lineage>
        <taxon>Eukaryota</taxon>
        <taxon>Metazoa</taxon>
        <taxon>Ecdysozoa</taxon>
        <taxon>Arthropoda</taxon>
        <taxon>Hexapoda</taxon>
        <taxon>Insecta</taxon>
        <taxon>Pterygota</taxon>
        <taxon>Neoptera</taxon>
        <taxon>Polyneoptera</taxon>
        <taxon>Dictyoptera</taxon>
        <taxon>Blattodea</taxon>
        <taxon>Blattoidea</taxon>
        <taxon>Blattidae</taxon>
        <taxon>Blattinae</taxon>
        <taxon>Periplaneta</taxon>
    </lineage>
</organism>
<comment type="caution">
    <text evidence="2">The sequence shown here is derived from an EMBL/GenBank/DDBJ whole genome shotgun (WGS) entry which is preliminary data.</text>
</comment>
<dbReference type="PANTHER" id="PTHR46060">
    <property type="entry name" value="MARINER MOS1 TRANSPOSASE-LIKE PROTEIN"/>
    <property type="match status" value="1"/>
</dbReference>
<dbReference type="InterPro" id="IPR001888">
    <property type="entry name" value="Transposase_1"/>
</dbReference>
<feature type="compositionally biased region" description="Basic and acidic residues" evidence="1">
    <location>
        <begin position="34"/>
        <end position="68"/>
    </location>
</feature>
<evidence type="ECO:0000256" key="1">
    <source>
        <dbReference type="SAM" id="MobiDB-lite"/>
    </source>
</evidence>
<dbReference type="InterPro" id="IPR052709">
    <property type="entry name" value="Transposase-MT_Hybrid"/>
</dbReference>
<sequence>MRDVVKRAENLKWKWSSTCWYGSKKWTIAPQCGTREKDDGTWDDKKPDGQTTSEPEREVNGREWHKTENSWLPNAKSDEITKPGDESWVHHFDPENKRSSMEFHHKGSSAPKKFKAVPSTGKLMLTVFWDIQGVVHMEFMPKGTTINSVSKEHPALRLMNLISAVVSLCSSAFLIVHASLPSVHILKLVLTKSSYHIQQLRKLPNDQQNGDSFGQHMKAPQENVGAADF</sequence>
<reference evidence="2 3" key="1">
    <citation type="journal article" date="2022" name="Allergy">
        <title>Genome assembly and annotation of Periplaneta americana reveal a comprehensive cockroach allergen profile.</title>
        <authorList>
            <person name="Wang L."/>
            <person name="Xiong Q."/>
            <person name="Saelim N."/>
            <person name="Wang L."/>
            <person name="Nong W."/>
            <person name="Wan A.T."/>
            <person name="Shi M."/>
            <person name="Liu X."/>
            <person name="Cao Q."/>
            <person name="Hui J.H.L."/>
            <person name="Sookrung N."/>
            <person name="Leung T.F."/>
            <person name="Tungtrongchitr A."/>
            <person name="Tsui S.K.W."/>
        </authorList>
    </citation>
    <scope>NUCLEOTIDE SEQUENCE [LARGE SCALE GENOMIC DNA]</scope>
    <source>
        <strain evidence="2">PWHHKU_190912</strain>
    </source>
</reference>
<dbReference type="Proteomes" id="UP001148838">
    <property type="component" value="Unassembled WGS sequence"/>
</dbReference>
<keyword evidence="3" id="KW-1185">Reference proteome</keyword>
<dbReference type="PANTHER" id="PTHR46060:SF1">
    <property type="entry name" value="MARINER MOS1 TRANSPOSASE-LIKE PROTEIN"/>
    <property type="match status" value="1"/>
</dbReference>
<name>A0ABQ8SHR5_PERAM</name>
<feature type="region of interest" description="Disordered" evidence="1">
    <location>
        <begin position="206"/>
        <end position="229"/>
    </location>
</feature>
<evidence type="ECO:0000313" key="3">
    <source>
        <dbReference type="Proteomes" id="UP001148838"/>
    </source>
</evidence>
<dbReference type="Pfam" id="PF01359">
    <property type="entry name" value="Transposase_1"/>
    <property type="match status" value="1"/>
</dbReference>